<dbReference type="HOGENOM" id="CLU_2186777_0_0_1"/>
<dbReference type="EnsemblMetazoa" id="HelroT173905">
    <property type="protein sequence ID" value="HelroP173905"/>
    <property type="gene ID" value="HelroG173905"/>
</dbReference>
<reference evidence="1 3" key="2">
    <citation type="journal article" date="2013" name="Nature">
        <title>Insights into bilaterian evolution from three spiralian genomes.</title>
        <authorList>
            <person name="Simakov O."/>
            <person name="Marletaz F."/>
            <person name="Cho S.J."/>
            <person name="Edsinger-Gonzales E."/>
            <person name="Havlak P."/>
            <person name="Hellsten U."/>
            <person name="Kuo D.H."/>
            <person name="Larsson T."/>
            <person name="Lv J."/>
            <person name="Arendt D."/>
            <person name="Savage R."/>
            <person name="Osoegawa K."/>
            <person name="de Jong P."/>
            <person name="Grimwood J."/>
            <person name="Chapman J.A."/>
            <person name="Shapiro H."/>
            <person name="Aerts A."/>
            <person name="Otillar R.P."/>
            <person name="Terry A.Y."/>
            <person name="Boore J.L."/>
            <person name="Grigoriev I.V."/>
            <person name="Lindberg D.R."/>
            <person name="Seaver E.C."/>
            <person name="Weisblat D.A."/>
            <person name="Putnam N.H."/>
            <person name="Rokhsar D.S."/>
        </authorList>
    </citation>
    <scope>NUCLEOTIDE SEQUENCE</scope>
</reference>
<dbReference type="CTD" id="20204726"/>
<gene>
    <name evidence="2" type="primary">20204726</name>
    <name evidence="1" type="ORF">HELRODRAFT_173905</name>
</gene>
<dbReference type="KEGG" id="hro:HELRODRAFT_173905"/>
<accession>T1F7C7</accession>
<dbReference type="EMBL" id="KB096676">
    <property type="protein sequence ID" value="ESO03039.1"/>
    <property type="molecule type" value="Genomic_DNA"/>
</dbReference>
<sequence>MHHACVQYRVQRARYPVHNSNDQYSDFLSNMYSPRFGSTLSSKFIIIINRADVFTDRNWCLFIDFYIMPLSLWRKYGILVLFRIIKYYAKQWLLEKDNLLFDRLVICHL</sequence>
<dbReference type="AlphaFoldDB" id="T1F7C7"/>
<dbReference type="InParanoid" id="T1F7C7"/>
<name>T1F7C7_HELRO</name>
<dbReference type="RefSeq" id="XP_009018732.1">
    <property type="nucleotide sequence ID" value="XM_009020484.1"/>
</dbReference>
<evidence type="ECO:0000313" key="2">
    <source>
        <dbReference type="EnsemblMetazoa" id="HelroP173905"/>
    </source>
</evidence>
<dbReference type="EMBL" id="AMQM01004761">
    <property type="status" value="NOT_ANNOTATED_CDS"/>
    <property type="molecule type" value="Genomic_DNA"/>
</dbReference>
<reference evidence="2" key="3">
    <citation type="submission" date="2015-06" db="UniProtKB">
        <authorList>
            <consortium name="EnsemblMetazoa"/>
        </authorList>
    </citation>
    <scope>IDENTIFICATION</scope>
</reference>
<evidence type="ECO:0000313" key="1">
    <source>
        <dbReference type="EMBL" id="ESO03039.1"/>
    </source>
</evidence>
<proteinExistence type="predicted"/>
<dbReference type="Proteomes" id="UP000015101">
    <property type="component" value="Unassembled WGS sequence"/>
</dbReference>
<dbReference type="GeneID" id="20204726"/>
<protein>
    <submittedName>
        <fullName evidence="1 2">Uncharacterized protein</fullName>
    </submittedName>
</protein>
<organism evidence="2 3">
    <name type="scientific">Helobdella robusta</name>
    <name type="common">Californian leech</name>
    <dbReference type="NCBI Taxonomy" id="6412"/>
    <lineage>
        <taxon>Eukaryota</taxon>
        <taxon>Metazoa</taxon>
        <taxon>Spiralia</taxon>
        <taxon>Lophotrochozoa</taxon>
        <taxon>Annelida</taxon>
        <taxon>Clitellata</taxon>
        <taxon>Hirudinea</taxon>
        <taxon>Rhynchobdellida</taxon>
        <taxon>Glossiphoniidae</taxon>
        <taxon>Helobdella</taxon>
    </lineage>
</organism>
<evidence type="ECO:0000313" key="3">
    <source>
        <dbReference type="Proteomes" id="UP000015101"/>
    </source>
</evidence>
<reference evidence="3" key="1">
    <citation type="submission" date="2012-12" db="EMBL/GenBank/DDBJ databases">
        <authorList>
            <person name="Hellsten U."/>
            <person name="Grimwood J."/>
            <person name="Chapman J.A."/>
            <person name="Shapiro H."/>
            <person name="Aerts A."/>
            <person name="Otillar R.P."/>
            <person name="Terry A.Y."/>
            <person name="Boore J.L."/>
            <person name="Simakov O."/>
            <person name="Marletaz F."/>
            <person name="Cho S.-J."/>
            <person name="Edsinger-Gonzales E."/>
            <person name="Havlak P."/>
            <person name="Kuo D.-H."/>
            <person name="Larsson T."/>
            <person name="Lv J."/>
            <person name="Arendt D."/>
            <person name="Savage R."/>
            <person name="Osoegawa K."/>
            <person name="de Jong P."/>
            <person name="Lindberg D.R."/>
            <person name="Seaver E.C."/>
            <person name="Weisblat D.A."/>
            <person name="Putnam N.H."/>
            <person name="Grigoriev I.V."/>
            <person name="Rokhsar D.S."/>
        </authorList>
    </citation>
    <scope>NUCLEOTIDE SEQUENCE</scope>
</reference>
<keyword evidence="3" id="KW-1185">Reference proteome</keyword>